<name>G8QSS8_SPHPG</name>
<gene>
    <name evidence="5" type="ordered locus">SpiGrapes_2335</name>
</gene>
<dbReference type="InterPro" id="IPR043128">
    <property type="entry name" value="Rev_trsase/Diguanyl_cyclase"/>
</dbReference>
<dbReference type="GO" id="GO:0052621">
    <property type="term" value="F:diguanylate cyclase activity"/>
    <property type="evidence" value="ECO:0007669"/>
    <property type="project" value="UniProtKB-EC"/>
</dbReference>
<evidence type="ECO:0000313" key="5">
    <source>
        <dbReference type="EMBL" id="AEV30110.1"/>
    </source>
</evidence>
<sequence length="404" mass="45199">MKSERTIAKRVIPWLKLQLGLIPVDKRVLITINDSNFNRLPVITLMGSLITFSHVLLFHFFTETASAGEEYWRRGIEMTHITLTSIMLVIALLSWLQKKRRTGERTIYEMVLQFIVIGATFIGCIYLVTLDQIVTASITPFLVACIIISLMFQLRPILAIAIFSFGYLLFSSLIGIYQLNPSVVLSNRVNALTAVGIGSLLSFMVWKNAVRNNTQMNYIFQQQEELGRINKRLAILASSDGLTGLQNRRMLDNRLGEVLLSCAESKTPFSIVIFDLDRFKEYNDLYGHVQGDDCLKMVASMLLGSMNFDADTVFRYGGEEFVLLLPNYNAAEAFYTAEMVRTGIVDLHIVHAGNPSVPFVSASFGVLTLDTVTGFTDADILGRVDSLLYQAKSQGRNCSVQGIE</sequence>
<dbReference type="OrthoDB" id="9779586at2"/>
<evidence type="ECO:0000256" key="3">
    <source>
        <dbReference type="SAM" id="Phobius"/>
    </source>
</evidence>
<dbReference type="KEGG" id="sgp:SpiGrapes_2335"/>
<dbReference type="Pfam" id="PF00990">
    <property type="entry name" value="GGDEF"/>
    <property type="match status" value="1"/>
</dbReference>
<dbReference type="CDD" id="cd01949">
    <property type="entry name" value="GGDEF"/>
    <property type="match status" value="1"/>
</dbReference>
<feature type="transmembrane region" description="Helical" evidence="3">
    <location>
        <begin position="189"/>
        <end position="206"/>
    </location>
</feature>
<dbReference type="GO" id="GO:1902201">
    <property type="term" value="P:negative regulation of bacterial-type flagellum-dependent cell motility"/>
    <property type="evidence" value="ECO:0007669"/>
    <property type="project" value="TreeGrafter"/>
</dbReference>
<protein>
    <recommendedName>
        <fullName evidence="1">diguanylate cyclase</fullName>
        <ecNumber evidence="1">2.7.7.65</ecNumber>
    </recommendedName>
</protein>
<dbReference type="GO" id="GO:0043709">
    <property type="term" value="P:cell adhesion involved in single-species biofilm formation"/>
    <property type="evidence" value="ECO:0007669"/>
    <property type="project" value="TreeGrafter"/>
</dbReference>
<keyword evidence="3" id="KW-1133">Transmembrane helix</keyword>
<dbReference type="Proteomes" id="UP000005632">
    <property type="component" value="Chromosome"/>
</dbReference>
<proteinExistence type="predicted"/>
<dbReference type="PROSITE" id="PS50887">
    <property type="entry name" value="GGDEF"/>
    <property type="match status" value="1"/>
</dbReference>
<feature type="transmembrane region" description="Helical" evidence="3">
    <location>
        <begin position="108"/>
        <end position="128"/>
    </location>
</feature>
<dbReference type="InterPro" id="IPR050469">
    <property type="entry name" value="Diguanylate_Cyclase"/>
</dbReference>
<keyword evidence="3" id="KW-0472">Membrane</keyword>
<dbReference type="NCBIfam" id="TIGR00254">
    <property type="entry name" value="GGDEF"/>
    <property type="match status" value="1"/>
</dbReference>
<dbReference type="RefSeq" id="WP_014270951.1">
    <property type="nucleotide sequence ID" value="NC_016633.1"/>
</dbReference>
<accession>G8QSS8</accession>
<feature type="transmembrane region" description="Helical" evidence="3">
    <location>
        <begin position="78"/>
        <end position="96"/>
    </location>
</feature>
<dbReference type="PANTHER" id="PTHR45138">
    <property type="entry name" value="REGULATORY COMPONENTS OF SENSORY TRANSDUCTION SYSTEM"/>
    <property type="match status" value="1"/>
</dbReference>
<feature type="transmembrane region" description="Helical" evidence="3">
    <location>
        <begin position="134"/>
        <end position="152"/>
    </location>
</feature>
<keyword evidence="6" id="KW-1185">Reference proteome</keyword>
<evidence type="ECO:0000256" key="1">
    <source>
        <dbReference type="ARBA" id="ARBA00012528"/>
    </source>
</evidence>
<evidence type="ECO:0000259" key="4">
    <source>
        <dbReference type="PROSITE" id="PS50887"/>
    </source>
</evidence>
<feature type="domain" description="GGDEF" evidence="4">
    <location>
        <begin position="267"/>
        <end position="404"/>
    </location>
</feature>
<evidence type="ECO:0000313" key="6">
    <source>
        <dbReference type="Proteomes" id="UP000005632"/>
    </source>
</evidence>
<dbReference type="PANTHER" id="PTHR45138:SF9">
    <property type="entry name" value="DIGUANYLATE CYCLASE DGCM-RELATED"/>
    <property type="match status" value="1"/>
</dbReference>
<dbReference type="STRING" id="158190.SpiGrapes_2335"/>
<feature type="transmembrane region" description="Helical" evidence="3">
    <location>
        <begin position="40"/>
        <end position="58"/>
    </location>
</feature>
<dbReference type="EMBL" id="CP003155">
    <property type="protein sequence ID" value="AEV30110.1"/>
    <property type="molecule type" value="Genomic_DNA"/>
</dbReference>
<dbReference type="EC" id="2.7.7.65" evidence="1"/>
<evidence type="ECO:0000256" key="2">
    <source>
        <dbReference type="ARBA" id="ARBA00034247"/>
    </source>
</evidence>
<dbReference type="eggNOG" id="COG3706">
    <property type="taxonomic scope" value="Bacteria"/>
</dbReference>
<reference evidence="5 6" key="1">
    <citation type="submission" date="2011-11" db="EMBL/GenBank/DDBJ databases">
        <title>Complete sequence of Spirochaeta sp. grapes.</title>
        <authorList>
            <consortium name="US DOE Joint Genome Institute"/>
            <person name="Lucas S."/>
            <person name="Han J."/>
            <person name="Lapidus A."/>
            <person name="Cheng J.-F."/>
            <person name="Goodwin L."/>
            <person name="Pitluck S."/>
            <person name="Peters L."/>
            <person name="Ovchinnikova G."/>
            <person name="Munk A.C."/>
            <person name="Detter J.C."/>
            <person name="Han C."/>
            <person name="Tapia R."/>
            <person name="Land M."/>
            <person name="Hauser L."/>
            <person name="Kyrpides N."/>
            <person name="Ivanova N."/>
            <person name="Pagani I."/>
            <person name="Ritalahtilisa K."/>
            <person name="Loeffler F."/>
            <person name="Woyke T."/>
        </authorList>
    </citation>
    <scope>NUCLEOTIDE SEQUENCE [LARGE SCALE GENOMIC DNA]</scope>
    <source>
        <strain evidence="6">ATCC BAA-1885 / DSM 22778 / Grapes</strain>
    </source>
</reference>
<dbReference type="InterPro" id="IPR029787">
    <property type="entry name" value="Nucleotide_cyclase"/>
</dbReference>
<dbReference type="FunFam" id="3.30.70.270:FF:000001">
    <property type="entry name" value="Diguanylate cyclase domain protein"/>
    <property type="match status" value="1"/>
</dbReference>
<keyword evidence="3" id="KW-0812">Transmembrane</keyword>
<organism evidence="5 6">
    <name type="scientific">Sphaerochaeta pleomorpha (strain ATCC BAA-1885 / DSM 22778 / Grapes)</name>
    <dbReference type="NCBI Taxonomy" id="158190"/>
    <lineage>
        <taxon>Bacteria</taxon>
        <taxon>Pseudomonadati</taxon>
        <taxon>Spirochaetota</taxon>
        <taxon>Spirochaetia</taxon>
        <taxon>Spirochaetales</taxon>
        <taxon>Sphaerochaetaceae</taxon>
        <taxon>Sphaerochaeta</taxon>
    </lineage>
</organism>
<dbReference type="SMART" id="SM00267">
    <property type="entry name" value="GGDEF"/>
    <property type="match status" value="1"/>
</dbReference>
<dbReference type="InterPro" id="IPR000160">
    <property type="entry name" value="GGDEF_dom"/>
</dbReference>
<feature type="transmembrane region" description="Helical" evidence="3">
    <location>
        <begin position="157"/>
        <end position="177"/>
    </location>
</feature>
<comment type="catalytic activity">
    <reaction evidence="2">
        <text>2 GTP = 3',3'-c-di-GMP + 2 diphosphate</text>
        <dbReference type="Rhea" id="RHEA:24898"/>
        <dbReference type="ChEBI" id="CHEBI:33019"/>
        <dbReference type="ChEBI" id="CHEBI:37565"/>
        <dbReference type="ChEBI" id="CHEBI:58805"/>
        <dbReference type="EC" id="2.7.7.65"/>
    </reaction>
</comment>
<dbReference type="HOGENOM" id="CLU_000445_11_1_12"/>
<dbReference type="GO" id="GO:0005886">
    <property type="term" value="C:plasma membrane"/>
    <property type="evidence" value="ECO:0007669"/>
    <property type="project" value="TreeGrafter"/>
</dbReference>
<dbReference type="AlphaFoldDB" id="G8QSS8"/>
<dbReference type="SUPFAM" id="SSF55073">
    <property type="entry name" value="Nucleotide cyclase"/>
    <property type="match status" value="1"/>
</dbReference>
<dbReference type="Gene3D" id="3.30.70.270">
    <property type="match status" value="1"/>
</dbReference>